<dbReference type="AlphaFoldDB" id="A0A8H7IKI7"/>
<dbReference type="EMBL" id="JACYCF010000002">
    <property type="protein sequence ID" value="KAF8759731.1"/>
    <property type="molecule type" value="Genomic_DNA"/>
</dbReference>
<protein>
    <submittedName>
        <fullName evidence="1">Uncharacterized protein</fullName>
    </submittedName>
</protein>
<evidence type="ECO:0000313" key="2">
    <source>
        <dbReference type="Proteomes" id="UP000614334"/>
    </source>
</evidence>
<organism evidence="1 2">
    <name type="scientific">Rhizoctonia solani</name>
    <dbReference type="NCBI Taxonomy" id="456999"/>
    <lineage>
        <taxon>Eukaryota</taxon>
        <taxon>Fungi</taxon>
        <taxon>Dikarya</taxon>
        <taxon>Basidiomycota</taxon>
        <taxon>Agaricomycotina</taxon>
        <taxon>Agaricomycetes</taxon>
        <taxon>Cantharellales</taxon>
        <taxon>Ceratobasidiaceae</taxon>
        <taxon>Rhizoctonia</taxon>
    </lineage>
</organism>
<comment type="caution">
    <text evidence="1">The sequence shown here is derived from an EMBL/GenBank/DDBJ whole genome shotgun (WGS) entry which is preliminary data.</text>
</comment>
<proteinExistence type="predicted"/>
<gene>
    <name evidence="1" type="ORF">RHS01_01775</name>
</gene>
<accession>A0A8H7IKI7</accession>
<reference evidence="1" key="1">
    <citation type="submission" date="2020-09" db="EMBL/GenBank/DDBJ databases">
        <title>Comparative genome analyses of four rice-infecting Rhizoctonia solani isolates reveal extensive enrichment of homogalacturonan modification genes.</title>
        <authorList>
            <person name="Lee D.-Y."/>
            <person name="Jeon J."/>
            <person name="Kim K.-T."/>
            <person name="Cheong K."/>
            <person name="Song H."/>
            <person name="Choi G."/>
            <person name="Ko J."/>
            <person name="Opiyo S.O."/>
            <person name="Zuo S."/>
            <person name="Madhav S."/>
            <person name="Lee Y.-H."/>
            <person name="Wang G.-L."/>
        </authorList>
    </citation>
    <scope>NUCLEOTIDE SEQUENCE</scope>
    <source>
        <strain evidence="1">AG1-IA B2</strain>
    </source>
</reference>
<evidence type="ECO:0000313" key="1">
    <source>
        <dbReference type="EMBL" id="KAF8759731.1"/>
    </source>
</evidence>
<name>A0A8H7IKI7_9AGAM</name>
<sequence>MVRVLPTRSRSCTIKASAGHRSFCREREKDGEWRTRTLFKRRERTAVDYISSLLKEIANEGHLFVAVNCKTYIELRPTDELGNTILLTACRRM</sequence>
<dbReference type="Proteomes" id="UP000614334">
    <property type="component" value="Unassembled WGS sequence"/>
</dbReference>